<organism evidence="2 3">
    <name type="scientific">Musa troglodytarum</name>
    <name type="common">fe'i banana</name>
    <dbReference type="NCBI Taxonomy" id="320322"/>
    <lineage>
        <taxon>Eukaryota</taxon>
        <taxon>Viridiplantae</taxon>
        <taxon>Streptophyta</taxon>
        <taxon>Embryophyta</taxon>
        <taxon>Tracheophyta</taxon>
        <taxon>Spermatophyta</taxon>
        <taxon>Magnoliopsida</taxon>
        <taxon>Liliopsida</taxon>
        <taxon>Zingiberales</taxon>
        <taxon>Musaceae</taxon>
        <taxon>Musa</taxon>
    </lineage>
</organism>
<feature type="region of interest" description="Disordered" evidence="1">
    <location>
        <begin position="31"/>
        <end position="58"/>
    </location>
</feature>
<accession>A0A9E7GQQ9</accession>
<evidence type="ECO:0000313" key="3">
    <source>
        <dbReference type="Proteomes" id="UP001055439"/>
    </source>
</evidence>
<protein>
    <submittedName>
        <fullName evidence="2">Uncharacterized protein</fullName>
    </submittedName>
</protein>
<dbReference type="AlphaFoldDB" id="A0A9E7GQQ9"/>
<proteinExistence type="predicted"/>
<name>A0A9E7GQQ9_9LILI</name>
<keyword evidence="3" id="KW-1185">Reference proteome</keyword>
<dbReference type="Proteomes" id="UP001055439">
    <property type="component" value="Chromosome 7"/>
</dbReference>
<evidence type="ECO:0000313" key="2">
    <source>
        <dbReference type="EMBL" id="URE19245.1"/>
    </source>
</evidence>
<evidence type="ECO:0000256" key="1">
    <source>
        <dbReference type="SAM" id="MobiDB-lite"/>
    </source>
</evidence>
<reference evidence="2" key="1">
    <citation type="submission" date="2022-05" db="EMBL/GenBank/DDBJ databases">
        <title>The Musa troglodytarum L. genome provides insights into the mechanism of non-climacteric behaviour and enrichment of carotenoids.</title>
        <authorList>
            <person name="Wang J."/>
        </authorList>
    </citation>
    <scope>NUCLEOTIDE SEQUENCE</scope>
    <source>
        <tissue evidence="2">Leaf</tissue>
    </source>
</reference>
<sequence>MEEMIVNKAFANVMDENITTVDDGVTIEMANRTPPDQMTNYEHQQDFDTNALPPISPK</sequence>
<gene>
    <name evidence="2" type="ORF">MUK42_12362</name>
</gene>
<dbReference type="EMBL" id="CP097509">
    <property type="protein sequence ID" value="URE19245.1"/>
    <property type="molecule type" value="Genomic_DNA"/>
</dbReference>